<reference evidence="6 7" key="1">
    <citation type="submission" date="2015-10" db="EMBL/GenBank/DDBJ databases">
        <title>Draft genome sequence of Novosphingobium fuchskuhlense DSM 25065 isolated from a surface water sample of the southwest basin of Lake Grosse Fuchskuhle.</title>
        <authorList>
            <person name="Ruckert C."/>
            <person name="Winkler A."/>
            <person name="Glaeser J."/>
            <person name="Grossart H.-P."/>
            <person name="Kalinowski J."/>
            <person name="Glaeser S."/>
        </authorList>
    </citation>
    <scope>NUCLEOTIDE SEQUENCE [LARGE SCALE GENOMIC DNA]</scope>
    <source>
        <strain evidence="6 7">FNE08-7</strain>
    </source>
</reference>
<dbReference type="Gene3D" id="3.40.309.10">
    <property type="entry name" value="Aldehyde Dehydrogenase, Chain A, domain 2"/>
    <property type="match status" value="1"/>
</dbReference>
<gene>
    <name evidence="6" type="ORF">AQZ52_11405</name>
</gene>
<dbReference type="STRING" id="1117702.AQZ52_11405"/>
<organism evidence="6 7">
    <name type="scientific">Novosphingobium fuchskuhlense</name>
    <dbReference type="NCBI Taxonomy" id="1117702"/>
    <lineage>
        <taxon>Bacteria</taxon>
        <taxon>Pseudomonadati</taxon>
        <taxon>Pseudomonadota</taxon>
        <taxon>Alphaproteobacteria</taxon>
        <taxon>Sphingomonadales</taxon>
        <taxon>Sphingomonadaceae</taxon>
        <taxon>Novosphingobium</taxon>
    </lineage>
</organism>
<evidence type="ECO:0000256" key="4">
    <source>
        <dbReference type="ARBA" id="ARBA00049194"/>
    </source>
</evidence>
<dbReference type="InterPro" id="IPR016162">
    <property type="entry name" value="Ald_DH_N"/>
</dbReference>
<protein>
    <recommendedName>
        <fullName evidence="3">aldehyde dehydrogenase (NAD(+))</fullName>
        <ecNumber evidence="3">1.2.1.3</ecNumber>
    </recommendedName>
</protein>
<dbReference type="FunFam" id="3.40.605.10:FF:000007">
    <property type="entry name" value="NAD/NADP-dependent betaine aldehyde dehydrogenase"/>
    <property type="match status" value="1"/>
</dbReference>
<keyword evidence="2" id="KW-0560">Oxidoreductase</keyword>
<dbReference type="SUPFAM" id="SSF53720">
    <property type="entry name" value="ALDH-like"/>
    <property type="match status" value="1"/>
</dbReference>
<evidence type="ECO:0000256" key="1">
    <source>
        <dbReference type="ARBA" id="ARBA00009986"/>
    </source>
</evidence>
<dbReference type="EC" id="1.2.1.3" evidence="3"/>
<dbReference type="PANTHER" id="PTHR42804:SF1">
    <property type="entry name" value="ALDEHYDE DEHYDROGENASE-RELATED"/>
    <property type="match status" value="1"/>
</dbReference>
<comment type="catalytic activity">
    <reaction evidence="4">
        <text>an aldehyde + NAD(+) + H2O = a carboxylate + NADH + 2 H(+)</text>
        <dbReference type="Rhea" id="RHEA:16185"/>
        <dbReference type="ChEBI" id="CHEBI:15377"/>
        <dbReference type="ChEBI" id="CHEBI:15378"/>
        <dbReference type="ChEBI" id="CHEBI:17478"/>
        <dbReference type="ChEBI" id="CHEBI:29067"/>
        <dbReference type="ChEBI" id="CHEBI:57540"/>
        <dbReference type="ChEBI" id="CHEBI:57945"/>
        <dbReference type="EC" id="1.2.1.3"/>
    </reaction>
</comment>
<dbReference type="Pfam" id="PF00171">
    <property type="entry name" value="Aldedh"/>
    <property type="match status" value="1"/>
</dbReference>
<dbReference type="PANTHER" id="PTHR42804">
    <property type="entry name" value="ALDEHYDE DEHYDROGENASE"/>
    <property type="match status" value="1"/>
</dbReference>
<dbReference type="FunFam" id="3.40.309.10:FF:000012">
    <property type="entry name" value="Betaine aldehyde dehydrogenase"/>
    <property type="match status" value="1"/>
</dbReference>
<name>A0A117UUU3_9SPHN</name>
<comment type="caution">
    <text evidence="6">The sequence shown here is derived from an EMBL/GenBank/DDBJ whole genome shotgun (WGS) entry which is preliminary data.</text>
</comment>
<evidence type="ECO:0000256" key="2">
    <source>
        <dbReference type="ARBA" id="ARBA00023002"/>
    </source>
</evidence>
<dbReference type="RefSeq" id="WP_067910653.1">
    <property type="nucleotide sequence ID" value="NZ_KQ954245.1"/>
</dbReference>
<dbReference type="InterPro" id="IPR015590">
    <property type="entry name" value="Aldehyde_DH_dom"/>
</dbReference>
<dbReference type="CDD" id="cd07138">
    <property type="entry name" value="ALDH_CddD_SSP0762"/>
    <property type="match status" value="1"/>
</dbReference>
<dbReference type="InterPro" id="IPR016161">
    <property type="entry name" value="Ald_DH/histidinol_DH"/>
</dbReference>
<evidence type="ECO:0000259" key="5">
    <source>
        <dbReference type="Pfam" id="PF00171"/>
    </source>
</evidence>
<dbReference type="PROSITE" id="PS00070">
    <property type="entry name" value="ALDEHYDE_DEHYDR_CYS"/>
    <property type="match status" value="1"/>
</dbReference>
<feature type="domain" description="Aldehyde dehydrogenase" evidence="5">
    <location>
        <begin position="21"/>
        <end position="474"/>
    </location>
</feature>
<evidence type="ECO:0000313" key="7">
    <source>
        <dbReference type="Proteomes" id="UP000058012"/>
    </source>
</evidence>
<evidence type="ECO:0000313" key="6">
    <source>
        <dbReference type="EMBL" id="KUR71262.1"/>
    </source>
</evidence>
<dbReference type="GO" id="GO:0004029">
    <property type="term" value="F:aldehyde dehydrogenase (NAD+) activity"/>
    <property type="evidence" value="ECO:0007669"/>
    <property type="project" value="UniProtKB-EC"/>
</dbReference>
<dbReference type="OrthoDB" id="9802947at2"/>
<dbReference type="InterPro" id="IPR016160">
    <property type="entry name" value="Ald_DH_CS_CYS"/>
</dbReference>
<comment type="similarity">
    <text evidence="1">Belongs to the aldehyde dehydrogenase family.</text>
</comment>
<sequence>MSELKPLPSYINGQWALPATSTALFEAVNPATEEVCARVALCGPDDVDRAMAAARAAFDGYSTTSLEERLALVEKLIAVFEARYDEMVTAISTEMGAPYDLSYNAQAECGPGHLKETVRAAREMVWERQLGSRGRLVHEAVGVCALITPWNWPINQLAAKIGPALVAGCTMVLKPSEIAPLSAQLFAEFIHEAGFPAGVFNMVHGTGPGIGDALTGHPEADMVSFTGSTRAGIQVAKSAAETVKRVSQELGGKSPNLVFADAGLEAAVTRGVRHCFNNTGQSCNAPTRMLVEASVYDEAVEIAKSVAESVQLGDPMEKGPHIGPVVSKVHFERIQKLIEAGIAEGARLVTGGPGRADGFNRGYYVQPTIFADVTNQMTIAREEIFGPVLTMIPFKDEADAVAIANDTPYGLAAYVQTGDLDRARRVARQLRAGSVYLNGAGQEYCSPFGGYKQSGNGREWGEFGLHDYLEIKIINGFEAAA</sequence>
<dbReference type="Proteomes" id="UP000058012">
    <property type="component" value="Unassembled WGS sequence"/>
</dbReference>
<evidence type="ECO:0000256" key="3">
    <source>
        <dbReference type="ARBA" id="ARBA00024226"/>
    </source>
</evidence>
<keyword evidence="7" id="KW-1185">Reference proteome</keyword>
<dbReference type="EMBL" id="LLZS01000007">
    <property type="protein sequence ID" value="KUR71262.1"/>
    <property type="molecule type" value="Genomic_DNA"/>
</dbReference>
<accession>A0A117UUU3</accession>
<dbReference type="AlphaFoldDB" id="A0A117UUU3"/>
<proteinExistence type="inferred from homology"/>
<dbReference type="InterPro" id="IPR016163">
    <property type="entry name" value="Ald_DH_C"/>
</dbReference>
<dbReference type="Gene3D" id="3.40.605.10">
    <property type="entry name" value="Aldehyde Dehydrogenase, Chain A, domain 1"/>
    <property type="match status" value="1"/>
</dbReference>